<dbReference type="EMBL" id="KB096183">
    <property type="protein sequence ID" value="ESO07776.1"/>
    <property type="molecule type" value="Genomic_DNA"/>
</dbReference>
<dbReference type="STRING" id="6412.T1G2F8"/>
<dbReference type="RefSeq" id="XP_009014387.1">
    <property type="nucleotide sequence ID" value="XM_009016139.1"/>
</dbReference>
<proteinExistence type="predicted"/>
<evidence type="ECO:0000313" key="3">
    <source>
        <dbReference type="EMBL" id="ESO07776.1"/>
    </source>
</evidence>
<evidence type="ECO:0000313" key="5">
    <source>
        <dbReference type="Proteomes" id="UP000015101"/>
    </source>
</evidence>
<dbReference type="CTD" id="20215256"/>
<reference evidence="4" key="3">
    <citation type="submission" date="2015-06" db="UniProtKB">
        <authorList>
            <consortium name="EnsemblMetazoa"/>
        </authorList>
    </citation>
    <scope>IDENTIFICATION</scope>
</reference>
<feature type="coiled-coil region" evidence="1">
    <location>
        <begin position="67"/>
        <end position="185"/>
    </location>
</feature>
<organism evidence="4 5">
    <name type="scientific">Helobdella robusta</name>
    <name type="common">Californian leech</name>
    <dbReference type="NCBI Taxonomy" id="6412"/>
    <lineage>
        <taxon>Eukaryota</taxon>
        <taxon>Metazoa</taxon>
        <taxon>Spiralia</taxon>
        <taxon>Lophotrochozoa</taxon>
        <taxon>Annelida</taxon>
        <taxon>Clitellata</taxon>
        <taxon>Hirudinea</taxon>
        <taxon>Rhynchobdellida</taxon>
        <taxon>Glossiphoniidae</taxon>
        <taxon>Helobdella</taxon>
    </lineage>
</organism>
<evidence type="ECO:0000313" key="4">
    <source>
        <dbReference type="EnsemblMetazoa" id="HelroP76153"/>
    </source>
</evidence>
<dbReference type="HOGENOM" id="CLU_1275041_0_0_1"/>
<keyword evidence="1" id="KW-0175">Coiled coil</keyword>
<dbReference type="AlphaFoldDB" id="T1G2F8"/>
<feature type="compositionally biased region" description="Polar residues" evidence="2">
    <location>
        <begin position="14"/>
        <end position="29"/>
    </location>
</feature>
<dbReference type="GeneID" id="20215256"/>
<name>T1G2F8_HELRO</name>
<reference evidence="5" key="1">
    <citation type="submission" date="2012-12" db="EMBL/GenBank/DDBJ databases">
        <authorList>
            <person name="Hellsten U."/>
            <person name="Grimwood J."/>
            <person name="Chapman J.A."/>
            <person name="Shapiro H."/>
            <person name="Aerts A."/>
            <person name="Otillar R.P."/>
            <person name="Terry A.Y."/>
            <person name="Boore J.L."/>
            <person name="Simakov O."/>
            <person name="Marletaz F."/>
            <person name="Cho S.-J."/>
            <person name="Edsinger-Gonzales E."/>
            <person name="Havlak P."/>
            <person name="Kuo D.-H."/>
            <person name="Larsson T."/>
            <person name="Lv J."/>
            <person name="Arendt D."/>
            <person name="Savage R."/>
            <person name="Osoegawa K."/>
            <person name="de Jong P."/>
            <person name="Lindberg D.R."/>
            <person name="Seaver E.C."/>
            <person name="Weisblat D.A."/>
            <person name="Putnam N.H."/>
            <person name="Grigoriev I.V."/>
            <person name="Rokhsar D.S."/>
        </authorList>
    </citation>
    <scope>NUCLEOTIDE SEQUENCE</scope>
</reference>
<dbReference type="KEGG" id="hro:HELRODRAFT_76153"/>
<dbReference type="OrthoDB" id="8123673at2759"/>
<reference evidence="3 5" key="2">
    <citation type="journal article" date="2013" name="Nature">
        <title>Insights into bilaterian evolution from three spiralian genomes.</title>
        <authorList>
            <person name="Simakov O."/>
            <person name="Marletaz F."/>
            <person name="Cho S.J."/>
            <person name="Edsinger-Gonzales E."/>
            <person name="Havlak P."/>
            <person name="Hellsten U."/>
            <person name="Kuo D.H."/>
            <person name="Larsson T."/>
            <person name="Lv J."/>
            <person name="Arendt D."/>
            <person name="Savage R."/>
            <person name="Osoegawa K."/>
            <person name="de Jong P."/>
            <person name="Grimwood J."/>
            <person name="Chapman J.A."/>
            <person name="Shapiro H."/>
            <person name="Aerts A."/>
            <person name="Otillar R.P."/>
            <person name="Terry A.Y."/>
            <person name="Boore J.L."/>
            <person name="Grigoriev I.V."/>
            <person name="Lindberg D.R."/>
            <person name="Seaver E.C."/>
            <person name="Weisblat D.A."/>
            <person name="Putnam N.H."/>
            <person name="Rokhsar D.S."/>
        </authorList>
    </citation>
    <scope>NUCLEOTIDE SEQUENCE</scope>
</reference>
<keyword evidence="5" id="KW-1185">Reference proteome</keyword>
<dbReference type="EnsemblMetazoa" id="HelroT76153">
    <property type="protein sequence ID" value="HelroP76153"/>
    <property type="gene ID" value="HelroG76153"/>
</dbReference>
<accession>T1G2F8</accession>
<dbReference type="Gene3D" id="1.10.287.1490">
    <property type="match status" value="1"/>
</dbReference>
<sequence>SGESVPESERASQVKIQDNLSASSSTHNLPNIDKPAAAAATASAAVGATAAEKLVWEEEKMKLYEQLDDKDDEINNQAQLIEKLKEQNQEQEEVIMGIRRERDSLQVDVQRMQTENESSKDEVKEVLQALEELAVNYDQKSQEVETRNKENDSLNEELQKRVSTLQTLESELHQLKESNSHQRKRVLDMMMNLMKDLSDIGSAIGSEFKVRLLLILI</sequence>
<dbReference type="EMBL" id="AMQM01003521">
    <property type="status" value="NOT_ANNOTATED_CDS"/>
    <property type="molecule type" value="Genomic_DNA"/>
</dbReference>
<dbReference type="InParanoid" id="T1G2F8"/>
<protein>
    <submittedName>
        <fullName evidence="3 4">Uncharacterized protein</fullName>
    </submittedName>
</protein>
<feature type="region of interest" description="Disordered" evidence="2">
    <location>
        <begin position="1"/>
        <end position="33"/>
    </location>
</feature>
<dbReference type="Proteomes" id="UP000015101">
    <property type="component" value="Unassembled WGS sequence"/>
</dbReference>
<dbReference type="eggNOG" id="KOG0240">
    <property type="taxonomic scope" value="Eukaryota"/>
</dbReference>
<evidence type="ECO:0000256" key="1">
    <source>
        <dbReference type="SAM" id="Coils"/>
    </source>
</evidence>
<gene>
    <name evidence="4" type="primary">20215256</name>
    <name evidence="3" type="ORF">HELRODRAFT_76153</name>
</gene>
<evidence type="ECO:0000256" key="2">
    <source>
        <dbReference type="SAM" id="MobiDB-lite"/>
    </source>
</evidence>